<feature type="region of interest" description="Disordered" evidence="1">
    <location>
        <begin position="38"/>
        <end position="84"/>
    </location>
</feature>
<gene>
    <name evidence="2" type="ORF">FHX42_002560</name>
</gene>
<keyword evidence="3" id="KW-1185">Reference proteome</keyword>
<dbReference type="Proteomes" id="UP000569329">
    <property type="component" value="Unassembled WGS sequence"/>
</dbReference>
<comment type="caution">
    <text evidence="2">The sequence shown here is derived from an EMBL/GenBank/DDBJ whole genome shotgun (WGS) entry which is preliminary data.</text>
</comment>
<accession>A0A839DWS4</accession>
<evidence type="ECO:0000313" key="2">
    <source>
        <dbReference type="EMBL" id="MBA8825209.1"/>
    </source>
</evidence>
<evidence type="ECO:0000313" key="3">
    <source>
        <dbReference type="Proteomes" id="UP000569329"/>
    </source>
</evidence>
<name>A0A839DWS4_9PSEU</name>
<dbReference type="RefSeq" id="WP_182544427.1">
    <property type="nucleotide sequence ID" value="NZ_JACGWZ010000003.1"/>
</dbReference>
<proteinExistence type="predicted"/>
<feature type="region of interest" description="Disordered" evidence="1">
    <location>
        <begin position="1"/>
        <end position="25"/>
    </location>
</feature>
<sequence length="118" mass="13292">MDTQPSPPHKAPHSTQRDEPAEESCDSVFRLERITLAYGPPGSSRRDTWVDHRGDVHERQPGSHERVSRCGQTRGPNNPAPPARACHERVDAYLRAYAATHDCRTSRCLHRTTDDGPR</sequence>
<organism evidence="2 3">
    <name type="scientific">Halosaccharopolyspora lacisalsi</name>
    <dbReference type="NCBI Taxonomy" id="1000566"/>
    <lineage>
        <taxon>Bacteria</taxon>
        <taxon>Bacillati</taxon>
        <taxon>Actinomycetota</taxon>
        <taxon>Actinomycetes</taxon>
        <taxon>Pseudonocardiales</taxon>
        <taxon>Pseudonocardiaceae</taxon>
        <taxon>Halosaccharopolyspora</taxon>
    </lineage>
</organism>
<evidence type="ECO:0000256" key="1">
    <source>
        <dbReference type="SAM" id="MobiDB-lite"/>
    </source>
</evidence>
<protein>
    <submittedName>
        <fullName evidence="2">Uncharacterized protein</fullName>
    </submittedName>
</protein>
<reference evidence="2 3" key="1">
    <citation type="submission" date="2020-07" db="EMBL/GenBank/DDBJ databases">
        <title>Sequencing the genomes of 1000 actinobacteria strains.</title>
        <authorList>
            <person name="Klenk H.-P."/>
        </authorList>
    </citation>
    <scope>NUCLEOTIDE SEQUENCE [LARGE SCALE GENOMIC DNA]</scope>
    <source>
        <strain evidence="2 3">DSM 45975</strain>
    </source>
</reference>
<feature type="compositionally biased region" description="Basic and acidic residues" evidence="1">
    <location>
        <begin position="44"/>
        <end position="68"/>
    </location>
</feature>
<dbReference type="EMBL" id="JACGWZ010000003">
    <property type="protein sequence ID" value="MBA8825209.1"/>
    <property type="molecule type" value="Genomic_DNA"/>
</dbReference>
<dbReference type="AlphaFoldDB" id="A0A839DWS4"/>